<dbReference type="InterPro" id="IPR016147">
    <property type="entry name" value="Pili_assmbl_chaperone_N"/>
</dbReference>
<name>A0A9N8D2P3_PRORE</name>
<dbReference type="GO" id="GO:0071555">
    <property type="term" value="P:cell wall organization"/>
    <property type="evidence" value="ECO:0007669"/>
    <property type="project" value="InterPro"/>
</dbReference>
<feature type="signal peptide" evidence="1">
    <location>
        <begin position="1"/>
        <end position="20"/>
    </location>
</feature>
<dbReference type="Pfam" id="PF00345">
    <property type="entry name" value="PapD_N"/>
    <property type="match status" value="1"/>
</dbReference>
<feature type="domain" description="Pili assembly chaperone N-terminal" evidence="2">
    <location>
        <begin position="22"/>
        <end position="63"/>
    </location>
</feature>
<dbReference type="InterPro" id="IPR013783">
    <property type="entry name" value="Ig-like_fold"/>
</dbReference>
<gene>
    <name evidence="3" type="primary">focC_5</name>
    <name evidence="3" type="ORF">GHA_03697</name>
</gene>
<evidence type="ECO:0000313" key="4">
    <source>
        <dbReference type="Proteomes" id="UP000834611"/>
    </source>
</evidence>
<evidence type="ECO:0000256" key="1">
    <source>
        <dbReference type="SAM" id="SignalP"/>
    </source>
</evidence>
<evidence type="ECO:0000259" key="2">
    <source>
        <dbReference type="Pfam" id="PF00345"/>
    </source>
</evidence>
<organism evidence="3 4">
    <name type="scientific">Providencia rettgeri</name>
    <dbReference type="NCBI Taxonomy" id="587"/>
    <lineage>
        <taxon>Bacteria</taxon>
        <taxon>Pseudomonadati</taxon>
        <taxon>Pseudomonadota</taxon>
        <taxon>Gammaproteobacteria</taxon>
        <taxon>Enterobacterales</taxon>
        <taxon>Morganellaceae</taxon>
        <taxon>Providencia</taxon>
    </lineage>
</organism>
<keyword evidence="1" id="KW-0732">Signal</keyword>
<dbReference type="GO" id="GO:0030288">
    <property type="term" value="C:outer membrane-bounded periplasmic space"/>
    <property type="evidence" value="ECO:0007669"/>
    <property type="project" value="InterPro"/>
</dbReference>
<dbReference type="EMBL" id="CAHPSF010000013">
    <property type="protein sequence ID" value="CAB5712153.1"/>
    <property type="molecule type" value="Genomic_DNA"/>
</dbReference>
<feature type="chain" id="PRO_5040420248" evidence="1">
    <location>
        <begin position="21"/>
        <end position="69"/>
    </location>
</feature>
<dbReference type="SUPFAM" id="SSF49354">
    <property type="entry name" value="PapD-like"/>
    <property type="match status" value="1"/>
</dbReference>
<protein>
    <submittedName>
        <fullName evidence="3">Chaperone protein focC</fullName>
    </submittedName>
</protein>
<reference evidence="3" key="1">
    <citation type="submission" date="2020-05" db="EMBL/GenBank/DDBJ databases">
        <authorList>
            <person name="Delgado-Blas J."/>
        </authorList>
    </citation>
    <scope>NUCLEOTIDE SEQUENCE</scope>
    <source>
        <strain evidence="3">BB1453</strain>
    </source>
</reference>
<dbReference type="Gene3D" id="2.60.40.10">
    <property type="entry name" value="Immunoglobulins"/>
    <property type="match status" value="1"/>
</dbReference>
<dbReference type="Proteomes" id="UP000834611">
    <property type="component" value="Unassembled WGS sequence"/>
</dbReference>
<dbReference type="AlphaFoldDB" id="A0A9N8D2P3"/>
<proteinExistence type="predicted"/>
<dbReference type="InterPro" id="IPR008962">
    <property type="entry name" value="PapD-like_sf"/>
</dbReference>
<accession>A0A9N8D2P3</accession>
<evidence type="ECO:0000313" key="3">
    <source>
        <dbReference type="EMBL" id="CAB5712153.1"/>
    </source>
</evidence>
<comment type="caution">
    <text evidence="3">The sequence shown here is derived from an EMBL/GenBank/DDBJ whole genome shotgun (WGS) entry which is preliminary data.</text>
</comment>
<sequence>MLKKIFVILSLFFFCQSVYAGGVSLGATRLIYPTEKNQITLKIYNSDKDGNYLVQSWVSDDHEKKVLIL</sequence>